<evidence type="ECO:0000259" key="1">
    <source>
        <dbReference type="Pfam" id="PF19029"/>
    </source>
</evidence>
<protein>
    <submittedName>
        <fullName evidence="2">YqjD family protein</fullName>
    </submittedName>
</protein>
<sequence length="98" mass="10549">MRLRKSPASVISNDLGQLLDDLHELLSSRQKDADSALTQLGDKLGSTLDKVRSTSSQAVDQSRALAQNADDYVHDSPWRAIGGALAVGALLGFMLSRR</sequence>
<comment type="caution">
    <text evidence="2">The sequence shown here is derived from an EMBL/GenBank/DDBJ whole genome shotgun (WGS) entry which is preliminary data.</text>
</comment>
<dbReference type="Proteomes" id="UP001597463">
    <property type="component" value="Unassembled WGS sequence"/>
</dbReference>
<name>A0ABW5USN0_9BURK</name>
<dbReference type="EMBL" id="JBHUMV010000012">
    <property type="protein sequence ID" value="MFD2756616.1"/>
    <property type="molecule type" value="Genomic_DNA"/>
</dbReference>
<dbReference type="PANTHER" id="PTHR35893:SF3">
    <property type="entry name" value="INNER MEMBRANE PROTEIN"/>
    <property type="match status" value="1"/>
</dbReference>
<evidence type="ECO:0000313" key="2">
    <source>
        <dbReference type="EMBL" id="MFD2756616.1"/>
    </source>
</evidence>
<dbReference type="InterPro" id="IPR010279">
    <property type="entry name" value="YqjD/ElaB"/>
</dbReference>
<accession>A0ABW5USN0</accession>
<proteinExistence type="predicted"/>
<reference evidence="3" key="1">
    <citation type="journal article" date="2019" name="Int. J. Syst. Evol. Microbiol.">
        <title>The Global Catalogue of Microorganisms (GCM) 10K type strain sequencing project: providing services to taxonomists for standard genome sequencing and annotation.</title>
        <authorList>
            <consortium name="The Broad Institute Genomics Platform"/>
            <consortium name="The Broad Institute Genome Sequencing Center for Infectious Disease"/>
            <person name="Wu L."/>
            <person name="Ma J."/>
        </authorList>
    </citation>
    <scope>NUCLEOTIDE SEQUENCE [LARGE SCALE GENOMIC DNA]</scope>
    <source>
        <strain evidence="3">TISTR 1906</strain>
    </source>
</reference>
<organism evidence="2 3">
    <name type="scientific">Comamonas terrae</name>
    <dbReference type="NCBI Taxonomy" id="673548"/>
    <lineage>
        <taxon>Bacteria</taxon>
        <taxon>Pseudomonadati</taxon>
        <taxon>Pseudomonadota</taxon>
        <taxon>Betaproteobacteria</taxon>
        <taxon>Burkholderiales</taxon>
        <taxon>Comamonadaceae</taxon>
        <taxon>Comamonas</taxon>
    </lineage>
</organism>
<gene>
    <name evidence="2" type="ORF">ACFSW6_21295</name>
</gene>
<evidence type="ECO:0000313" key="3">
    <source>
        <dbReference type="Proteomes" id="UP001597463"/>
    </source>
</evidence>
<dbReference type="Pfam" id="PF19029">
    <property type="entry name" value="DUF883_C"/>
    <property type="match status" value="1"/>
</dbReference>
<keyword evidence="3" id="KW-1185">Reference proteome</keyword>
<dbReference type="RefSeq" id="WP_066483890.1">
    <property type="nucleotide sequence ID" value="NZ_BCNT01000030.1"/>
</dbReference>
<dbReference type="PANTHER" id="PTHR35893">
    <property type="entry name" value="INNER MEMBRANE PROTEIN-RELATED"/>
    <property type="match status" value="1"/>
</dbReference>
<dbReference type="InterPro" id="IPR043605">
    <property type="entry name" value="DUF883_C"/>
</dbReference>
<feature type="domain" description="DUF883" evidence="1">
    <location>
        <begin position="69"/>
        <end position="98"/>
    </location>
</feature>